<accession>A0A3M7Q047</accession>
<gene>
    <name evidence="1" type="ORF">BpHYR1_047976</name>
</gene>
<keyword evidence="2" id="KW-1185">Reference proteome</keyword>
<protein>
    <submittedName>
        <fullName evidence="1">Uncharacterized protein</fullName>
    </submittedName>
</protein>
<organism evidence="1 2">
    <name type="scientific">Brachionus plicatilis</name>
    <name type="common">Marine rotifer</name>
    <name type="synonym">Brachionus muelleri</name>
    <dbReference type="NCBI Taxonomy" id="10195"/>
    <lineage>
        <taxon>Eukaryota</taxon>
        <taxon>Metazoa</taxon>
        <taxon>Spiralia</taxon>
        <taxon>Gnathifera</taxon>
        <taxon>Rotifera</taxon>
        <taxon>Eurotatoria</taxon>
        <taxon>Monogononta</taxon>
        <taxon>Pseudotrocha</taxon>
        <taxon>Ploima</taxon>
        <taxon>Brachionidae</taxon>
        <taxon>Brachionus</taxon>
    </lineage>
</organism>
<evidence type="ECO:0000313" key="2">
    <source>
        <dbReference type="Proteomes" id="UP000276133"/>
    </source>
</evidence>
<comment type="caution">
    <text evidence="1">The sequence shown here is derived from an EMBL/GenBank/DDBJ whole genome shotgun (WGS) entry which is preliminary data.</text>
</comment>
<dbReference type="EMBL" id="REGN01008130">
    <property type="protein sequence ID" value="RNA04365.1"/>
    <property type="molecule type" value="Genomic_DNA"/>
</dbReference>
<dbReference type="Proteomes" id="UP000276133">
    <property type="component" value="Unassembled WGS sequence"/>
</dbReference>
<sequence length="13" mass="1603">MIVFRFNILISLH</sequence>
<proteinExistence type="predicted"/>
<reference evidence="1 2" key="1">
    <citation type="journal article" date="2018" name="Sci. Rep.">
        <title>Genomic signatures of local adaptation to the degree of environmental predictability in rotifers.</title>
        <authorList>
            <person name="Franch-Gras L."/>
            <person name="Hahn C."/>
            <person name="Garcia-Roger E.M."/>
            <person name="Carmona M.J."/>
            <person name="Serra M."/>
            <person name="Gomez A."/>
        </authorList>
    </citation>
    <scope>NUCLEOTIDE SEQUENCE [LARGE SCALE GENOMIC DNA]</scope>
    <source>
        <strain evidence="1">HYR1</strain>
    </source>
</reference>
<evidence type="ECO:0000313" key="1">
    <source>
        <dbReference type="EMBL" id="RNA04365.1"/>
    </source>
</evidence>
<name>A0A3M7Q047_BRAPC</name>